<dbReference type="AlphaFoldDB" id="A0A397J8V5"/>
<name>A0A397J8V5_9GLOM</name>
<comment type="caution">
    <text evidence="1">The sequence shown here is derived from an EMBL/GenBank/DDBJ whole genome shotgun (WGS) entry which is preliminary data.</text>
</comment>
<dbReference type="OrthoDB" id="2419124at2759"/>
<gene>
    <name evidence="1" type="ORF">Glove_99g345</name>
</gene>
<accession>A0A397J8V5</accession>
<evidence type="ECO:0000313" key="2">
    <source>
        <dbReference type="Proteomes" id="UP000266861"/>
    </source>
</evidence>
<evidence type="ECO:0000313" key="1">
    <source>
        <dbReference type="EMBL" id="RHZ83208.1"/>
    </source>
</evidence>
<reference evidence="1 2" key="1">
    <citation type="submission" date="2018-08" db="EMBL/GenBank/DDBJ databases">
        <title>Genome and evolution of the arbuscular mycorrhizal fungus Diversispora epigaea (formerly Glomus versiforme) and its bacterial endosymbionts.</title>
        <authorList>
            <person name="Sun X."/>
            <person name="Fei Z."/>
            <person name="Harrison M."/>
        </authorList>
    </citation>
    <scope>NUCLEOTIDE SEQUENCE [LARGE SCALE GENOMIC DNA]</scope>
    <source>
        <strain evidence="1 2">IT104</strain>
    </source>
</reference>
<keyword evidence="2" id="KW-1185">Reference proteome</keyword>
<dbReference type="InterPro" id="IPR013761">
    <property type="entry name" value="SAM/pointed_sf"/>
</dbReference>
<dbReference type="EMBL" id="PQFF01000092">
    <property type="protein sequence ID" value="RHZ83208.1"/>
    <property type="molecule type" value="Genomic_DNA"/>
</dbReference>
<proteinExistence type="predicted"/>
<dbReference type="Gene3D" id="1.10.150.50">
    <property type="entry name" value="Transcription Factor, Ets-1"/>
    <property type="match status" value="1"/>
</dbReference>
<evidence type="ECO:0008006" key="3">
    <source>
        <dbReference type="Google" id="ProtNLM"/>
    </source>
</evidence>
<dbReference type="Proteomes" id="UP000266861">
    <property type="component" value="Unassembled WGS sequence"/>
</dbReference>
<organism evidence="1 2">
    <name type="scientific">Diversispora epigaea</name>
    <dbReference type="NCBI Taxonomy" id="1348612"/>
    <lineage>
        <taxon>Eukaryota</taxon>
        <taxon>Fungi</taxon>
        <taxon>Fungi incertae sedis</taxon>
        <taxon>Mucoromycota</taxon>
        <taxon>Glomeromycotina</taxon>
        <taxon>Glomeromycetes</taxon>
        <taxon>Diversisporales</taxon>
        <taxon>Diversisporaceae</taxon>
        <taxon>Diversispora</taxon>
    </lineage>
</organism>
<protein>
    <recommendedName>
        <fullName evidence="3">SAM domain-containing protein</fullName>
    </recommendedName>
</protein>
<sequence length="200" mass="23168">MSSKSFSPSSVSFDEELTHEMANVIKNFNTKELIEYLRSKDLKLTESHFEILHKEEVTGLAFFEEKFRSIDFTLGPATVLAKVIADLKKSRSLDFITNVFYQNCKNKEKRVDIFLVSKGMDVVKTDTPSILILVASNGLSGFLRSYRTFYCLDNYYKCFTYALGSSSEKFFLEITDSKIIKRWKDGNILDCYVSLKLFRW</sequence>